<dbReference type="STRING" id="375451.RD1_1447"/>
<dbReference type="Proteomes" id="UP000007029">
    <property type="component" value="Chromosome"/>
</dbReference>
<dbReference type="EMBL" id="CP000362">
    <property type="protein sequence ID" value="ABG31085.1"/>
    <property type="molecule type" value="Genomic_DNA"/>
</dbReference>
<organism evidence="1 2">
    <name type="scientific">Roseobacter denitrificans (strain ATCC 33942 / OCh 114)</name>
    <name type="common">Erythrobacter sp. (strain OCh 114)</name>
    <name type="synonym">Roseobacter denitrificans</name>
    <dbReference type="NCBI Taxonomy" id="375451"/>
    <lineage>
        <taxon>Bacteria</taxon>
        <taxon>Pseudomonadati</taxon>
        <taxon>Pseudomonadota</taxon>
        <taxon>Alphaproteobacteria</taxon>
        <taxon>Rhodobacterales</taxon>
        <taxon>Roseobacteraceae</taxon>
        <taxon>Roseobacter</taxon>
    </lineage>
</organism>
<dbReference type="AlphaFoldDB" id="Q16AA8"/>
<sequence length="60" mass="6207">MVMPSSASSIMVSSTSLIISGSSAEVGSSNNMIRGFMQSERAMATRCCCPPESCPGYLPA</sequence>
<accession>Q16AA8</accession>
<protein>
    <submittedName>
        <fullName evidence="1">Uncharacterized protein</fullName>
    </submittedName>
</protein>
<reference evidence="1 2" key="1">
    <citation type="journal article" date="2007" name="J. Bacteriol.">
        <title>The complete genome sequence of Roseobacter denitrificans reveals a mixotrophic rather than photosynthetic metabolism.</title>
        <authorList>
            <person name="Swingley W.D."/>
            <person name="Sadekar S."/>
            <person name="Mastrian S.D."/>
            <person name="Matthies H.J."/>
            <person name="Hao J."/>
            <person name="Ramos H."/>
            <person name="Acharya C.R."/>
            <person name="Conrad A.L."/>
            <person name="Taylor H.L."/>
            <person name="Dejesa L.C."/>
            <person name="Shah M.K."/>
            <person name="O'huallachain M.E."/>
            <person name="Lince M.T."/>
            <person name="Blankenship R.E."/>
            <person name="Beatty J.T."/>
            <person name="Touchman J.W."/>
        </authorList>
    </citation>
    <scope>NUCLEOTIDE SEQUENCE [LARGE SCALE GENOMIC DNA]</scope>
    <source>
        <strain evidence="2">ATCC 33942 / OCh 114</strain>
    </source>
</reference>
<keyword evidence="2" id="KW-1185">Reference proteome</keyword>
<evidence type="ECO:0000313" key="1">
    <source>
        <dbReference type="EMBL" id="ABG31085.1"/>
    </source>
</evidence>
<evidence type="ECO:0000313" key="2">
    <source>
        <dbReference type="Proteomes" id="UP000007029"/>
    </source>
</evidence>
<dbReference type="AntiFam" id="ANF00062">
    <property type="entry name" value="Shadow ORF (opposite ABC transporter protein)"/>
</dbReference>
<dbReference type="eggNOG" id="ENOG50333JX">
    <property type="taxonomic scope" value="Bacteria"/>
</dbReference>
<name>Q16AA8_ROSDO</name>
<dbReference type="HOGENOM" id="CLU_198979_0_0_5"/>
<proteinExistence type="predicted"/>
<dbReference type="KEGG" id="rde:RD1_1447"/>
<gene>
    <name evidence="1" type="ordered locus">RD1_1447</name>
</gene>